<keyword evidence="1" id="KW-0812">Transmembrane</keyword>
<evidence type="ECO:0000313" key="3">
    <source>
        <dbReference type="Proteomes" id="UP000256873"/>
    </source>
</evidence>
<feature type="transmembrane region" description="Helical" evidence="1">
    <location>
        <begin position="255"/>
        <end position="272"/>
    </location>
</feature>
<keyword evidence="1" id="KW-0472">Membrane</keyword>
<protein>
    <recommendedName>
        <fullName evidence="4">Glycosyltransferase RgtA/B/C/D-like domain-containing protein</fullName>
    </recommendedName>
</protein>
<feature type="transmembrane region" description="Helical" evidence="1">
    <location>
        <begin position="126"/>
        <end position="142"/>
    </location>
</feature>
<feature type="transmembrane region" description="Helical" evidence="1">
    <location>
        <begin position="181"/>
        <end position="205"/>
    </location>
</feature>
<dbReference type="AlphaFoldDB" id="A0A3E0KWY5"/>
<dbReference type="Proteomes" id="UP000256873">
    <property type="component" value="Unassembled WGS sequence"/>
</dbReference>
<keyword evidence="1" id="KW-1133">Transmembrane helix</keyword>
<evidence type="ECO:0008006" key="4">
    <source>
        <dbReference type="Google" id="ProtNLM"/>
    </source>
</evidence>
<name>A0A3E0KWY5_9CHRO</name>
<reference evidence="2 3" key="1">
    <citation type="submission" date="2017-10" db="EMBL/GenBank/DDBJ databases">
        <title>A large-scale comparative metagenomic study reveals the eutrophication-driven functional interactions in six Microcystis-epibionts communities.</title>
        <authorList>
            <person name="Li Q."/>
            <person name="Lin F."/>
        </authorList>
    </citation>
    <scope>NUCLEOTIDE SEQUENCE [LARGE SCALE GENOMIC DNA]</scope>
    <source>
        <strain evidence="2">TF09</strain>
    </source>
</reference>
<evidence type="ECO:0000313" key="2">
    <source>
        <dbReference type="EMBL" id="REJ39789.1"/>
    </source>
</evidence>
<gene>
    <name evidence="2" type="ORF">DWQ54_20900</name>
</gene>
<dbReference type="EMBL" id="QQWC01000006">
    <property type="protein sequence ID" value="REJ39789.1"/>
    <property type="molecule type" value="Genomic_DNA"/>
</dbReference>
<proteinExistence type="predicted"/>
<comment type="caution">
    <text evidence="2">The sequence shown here is derived from an EMBL/GenBank/DDBJ whole genome shotgun (WGS) entry which is preliminary data.</text>
</comment>
<accession>A0A3E0KWY5</accession>
<evidence type="ECO:0000256" key="1">
    <source>
        <dbReference type="SAM" id="Phobius"/>
    </source>
</evidence>
<feature type="transmembrane region" description="Helical" evidence="1">
    <location>
        <begin position="21"/>
        <end position="39"/>
    </location>
</feature>
<feature type="transmembrane region" description="Helical" evidence="1">
    <location>
        <begin position="148"/>
        <end position="169"/>
    </location>
</feature>
<organism evidence="2 3">
    <name type="scientific">Microcystis flos-aquae TF09</name>
    <dbReference type="NCBI Taxonomy" id="2060473"/>
    <lineage>
        <taxon>Bacteria</taxon>
        <taxon>Bacillati</taxon>
        <taxon>Cyanobacteriota</taxon>
        <taxon>Cyanophyceae</taxon>
        <taxon>Oscillatoriophycideae</taxon>
        <taxon>Chroococcales</taxon>
        <taxon>Microcystaceae</taxon>
        <taxon>Microcystis</taxon>
    </lineage>
</organism>
<feature type="transmembrane region" description="Helical" evidence="1">
    <location>
        <begin position="324"/>
        <end position="345"/>
    </location>
</feature>
<sequence>MLKYMKKTLTTLQSLIQSPSFFVYLTLLSLLWIAHFLFFQSFGLYEDDWAFTGIAINQTWSRNLETINSALITFWQGRPLHMVFLTVLPFFGAKLGGISTLYLIGFFLLTCNACLFYRLLRNITKISYSALIPTLLFCLYPADTTFNYLQHLLGLQPALLFLLIAFNLFVNSATINSQSRLFSYFFATLALLTYESPFLLFFTAPFLKKNTQNRKQIFIHSLILTTILFLYLGLRKIAGESRISQLAPWEVLQKFLYQIIAGPIVVSGTFLLRPWQILSSLNVTYLIFLVIATACFYGIITSLYEEQFKVSYHDFSSHFQITELIRLLKLGLVMIFLAYPSAILLDVNLIDGRYSRVHFSAVIGTSILMGSLWNLLFLITDSKTLLRATVKVLLSIYLALLLIFSINVQHFYVLSWQYQQNFWRDVLRLSPDLTNNTVILVQSPNLQWGKQIHPFDWSVPSVLSSIYEFPKDWQFPPRAYILHSDPRNIEAWKGMIQSNDKMLISNKNHGVRYHYDWEPERLIQPQDVILLVEENKKLIRQPKLTLSDGRTIFFKKNDSRFTFPPFPKTSLFSRLIPSTTMTNDQKNSPAIYLEPQK</sequence>
<feature type="transmembrane region" description="Helical" evidence="1">
    <location>
        <begin position="392"/>
        <end position="412"/>
    </location>
</feature>
<feature type="transmembrane region" description="Helical" evidence="1">
    <location>
        <begin position="357"/>
        <end position="380"/>
    </location>
</feature>
<feature type="transmembrane region" description="Helical" evidence="1">
    <location>
        <begin position="217"/>
        <end position="234"/>
    </location>
</feature>
<feature type="transmembrane region" description="Helical" evidence="1">
    <location>
        <begin position="100"/>
        <end position="119"/>
    </location>
</feature>
<feature type="transmembrane region" description="Helical" evidence="1">
    <location>
        <begin position="284"/>
        <end position="304"/>
    </location>
</feature>